<dbReference type="EMBL" id="JAHRIQ010082504">
    <property type="protein sequence ID" value="MEQ2248095.1"/>
    <property type="molecule type" value="Genomic_DNA"/>
</dbReference>
<organism evidence="1 2">
    <name type="scientific">Ilyodon furcidens</name>
    <name type="common">goldbreast splitfin</name>
    <dbReference type="NCBI Taxonomy" id="33524"/>
    <lineage>
        <taxon>Eukaryota</taxon>
        <taxon>Metazoa</taxon>
        <taxon>Chordata</taxon>
        <taxon>Craniata</taxon>
        <taxon>Vertebrata</taxon>
        <taxon>Euteleostomi</taxon>
        <taxon>Actinopterygii</taxon>
        <taxon>Neopterygii</taxon>
        <taxon>Teleostei</taxon>
        <taxon>Neoteleostei</taxon>
        <taxon>Acanthomorphata</taxon>
        <taxon>Ovalentaria</taxon>
        <taxon>Atherinomorphae</taxon>
        <taxon>Cyprinodontiformes</taxon>
        <taxon>Goodeidae</taxon>
        <taxon>Ilyodon</taxon>
    </lineage>
</organism>
<evidence type="ECO:0000313" key="1">
    <source>
        <dbReference type="EMBL" id="MEQ2248095.1"/>
    </source>
</evidence>
<keyword evidence="2" id="KW-1185">Reference proteome</keyword>
<evidence type="ECO:0000313" key="2">
    <source>
        <dbReference type="Proteomes" id="UP001482620"/>
    </source>
</evidence>
<comment type="caution">
    <text evidence="1">The sequence shown here is derived from an EMBL/GenBank/DDBJ whole genome shotgun (WGS) entry which is preliminary data.</text>
</comment>
<reference evidence="1 2" key="1">
    <citation type="submission" date="2021-06" db="EMBL/GenBank/DDBJ databases">
        <authorList>
            <person name="Palmer J.M."/>
        </authorList>
    </citation>
    <scope>NUCLEOTIDE SEQUENCE [LARGE SCALE GENOMIC DNA]</scope>
    <source>
        <strain evidence="2">if_2019</strain>
        <tissue evidence="1">Muscle</tissue>
    </source>
</reference>
<gene>
    <name evidence="1" type="ORF">ILYODFUR_015811</name>
</gene>
<accession>A0ABV0USN5</accession>
<proteinExistence type="predicted"/>
<dbReference type="Proteomes" id="UP001482620">
    <property type="component" value="Unassembled WGS sequence"/>
</dbReference>
<protein>
    <submittedName>
        <fullName evidence="1">Uncharacterized protein</fullName>
    </submittedName>
</protein>
<sequence>MFRAAFLKRRTSTPASSLLYTSTLNIFPIPAEGQYPFSIMLPPPKARFVKSTGNGFPVKRNPYYALDLSGSSRVTVGLVAASLNNTFHAANASQFRWRTFSW</sequence>
<name>A0ABV0USN5_9TELE</name>